<dbReference type="GO" id="GO:0016491">
    <property type="term" value="F:oxidoreductase activity"/>
    <property type="evidence" value="ECO:0007669"/>
    <property type="project" value="UniProtKB-KW"/>
</dbReference>
<keyword evidence="4" id="KW-0408">Iron</keyword>
<dbReference type="InterPro" id="IPR036188">
    <property type="entry name" value="FAD/NAD-bd_sf"/>
</dbReference>
<dbReference type="InterPro" id="IPR039650">
    <property type="entry name" value="HdrA-like"/>
</dbReference>
<proteinExistence type="predicted"/>
<geneLocation type="plasmid" evidence="7">
    <name>pd4m1b</name>
</geneLocation>
<protein>
    <submittedName>
        <fullName evidence="6">FAD-dependent oxidoreductase</fullName>
    </submittedName>
</protein>
<evidence type="ECO:0000256" key="2">
    <source>
        <dbReference type="ARBA" id="ARBA00022723"/>
    </source>
</evidence>
<dbReference type="SUPFAM" id="SSF51905">
    <property type="entry name" value="FAD/NAD(P)-binding domain"/>
    <property type="match status" value="1"/>
</dbReference>
<gene>
    <name evidence="6" type="ORF">FDP22_21370</name>
</gene>
<dbReference type="EMBL" id="CP040820">
    <property type="protein sequence ID" value="QDL94424.1"/>
    <property type="molecule type" value="Genomic_DNA"/>
</dbReference>
<sequence length="437" mass="46372">MSHGRPINPATTILRFDGVDPKHVLEVDLCVVGAGISGVATALEAVKLGRTVAIVDSLPALGGQAVNSIIGTFCGLFANGSHGHRFTFGVVDEMLAALEAEDAVYYRHGPMTTVAHYNEIVLSRWVEKSIDAAGVIPIVGATLRGVARDGRRITAAEFITRYGDVEIRAEAWADCSGDAALAWRAGLECREPDEKVFGSQQAVIQGINTAAQPDRETLGAVISEKAAEYGLLRRGGLIFNFPGKDIGVLNMTHVETPLEPVAASRMGILGKEQVDRGVRLLRDAFPEAFGGISVRSYGFPGIRQTRWIRGAHHITVPEVTGGVKFPDAIARTAWPIELHNAPEGFVWEVFDENHVHYVPLGAMLSPEADNIVAVGRCIDGDPAALSSVRVMGPCMAMGAAAAHALDLAGSGSVHQIDIGALQGRLSDNLTRTDGVAP</sequence>
<dbReference type="OrthoDB" id="9777740at2"/>
<keyword evidence="3" id="KW-0560">Oxidoreductase</keyword>
<evidence type="ECO:0000313" key="7">
    <source>
        <dbReference type="Proteomes" id="UP000305888"/>
    </source>
</evidence>
<dbReference type="RefSeq" id="WP_138576205.1">
    <property type="nucleotide sequence ID" value="NZ_CP040820.1"/>
</dbReference>
<accession>A0A5B8G2V0</accession>
<evidence type="ECO:0000256" key="5">
    <source>
        <dbReference type="ARBA" id="ARBA00023014"/>
    </source>
</evidence>
<dbReference type="GO" id="GO:0046872">
    <property type="term" value="F:metal ion binding"/>
    <property type="evidence" value="ECO:0007669"/>
    <property type="project" value="UniProtKB-KW"/>
</dbReference>
<dbReference type="PANTHER" id="PTHR43498:SF1">
    <property type="entry name" value="COB--COM HETERODISULFIDE REDUCTASE IRON-SULFUR SUBUNIT A"/>
    <property type="match status" value="1"/>
</dbReference>
<dbReference type="KEGG" id="ppru:FDP22_21370"/>
<dbReference type="Gene3D" id="3.50.50.60">
    <property type="entry name" value="FAD/NAD(P)-binding domain"/>
    <property type="match status" value="1"/>
</dbReference>
<dbReference type="AlphaFoldDB" id="A0A5B8G2V0"/>
<dbReference type="Proteomes" id="UP000305888">
    <property type="component" value="Plasmid pD4M1B"/>
</dbReference>
<evidence type="ECO:0000256" key="3">
    <source>
        <dbReference type="ARBA" id="ARBA00023002"/>
    </source>
</evidence>
<name>A0A5B8G2V0_9RHOB</name>
<dbReference type="GO" id="GO:0051539">
    <property type="term" value="F:4 iron, 4 sulfur cluster binding"/>
    <property type="evidence" value="ECO:0007669"/>
    <property type="project" value="UniProtKB-KW"/>
</dbReference>
<dbReference type="Pfam" id="PF12831">
    <property type="entry name" value="FAD_oxidored"/>
    <property type="match status" value="1"/>
</dbReference>
<evidence type="ECO:0000256" key="1">
    <source>
        <dbReference type="ARBA" id="ARBA00022485"/>
    </source>
</evidence>
<keyword evidence="5" id="KW-0411">Iron-sulfur</keyword>
<keyword evidence="7" id="KW-1185">Reference proteome</keyword>
<keyword evidence="2" id="KW-0479">Metal-binding</keyword>
<evidence type="ECO:0000313" key="6">
    <source>
        <dbReference type="EMBL" id="QDL94424.1"/>
    </source>
</evidence>
<reference evidence="6 7" key="1">
    <citation type="submission" date="2019-06" db="EMBL/GenBank/DDBJ databases">
        <title>Genome sequence of Rhodobacteraceae bacterium D4M1.</title>
        <authorList>
            <person name="Cao J."/>
        </authorList>
    </citation>
    <scope>NUCLEOTIDE SEQUENCE [LARGE SCALE GENOMIC DNA]</scope>
    <source>
        <strain evidence="6 7">D4M1</strain>
        <plasmid evidence="7">pd4m1b</plasmid>
    </source>
</reference>
<keyword evidence="6" id="KW-0614">Plasmid</keyword>
<evidence type="ECO:0000256" key="4">
    <source>
        <dbReference type="ARBA" id="ARBA00023004"/>
    </source>
</evidence>
<keyword evidence="1" id="KW-0004">4Fe-4S</keyword>
<organism evidence="6 7">
    <name type="scientific">Paroceanicella profunda</name>
    <dbReference type="NCBI Taxonomy" id="2579971"/>
    <lineage>
        <taxon>Bacteria</taxon>
        <taxon>Pseudomonadati</taxon>
        <taxon>Pseudomonadota</taxon>
        <taxon>Alphaproteobacteria</taxon>
        <taxon>Rhodobacterales</taxon>
        <taxon>Paracoccaceae</taxon>
        <taxon>Paroceanicella</taxon>
    </lineage>
</organism>
<dbReference type="PANTHER" id="PTHR43498">
    <property type="entry name" value="FERREDOXIN:COB-COM HETERODISULFIDE REDUCTASE SUBUNIT A"/>
    <property type="match status" value="1"/>
</dbReference>